<organism evidence="3 4">
    <name type="scientific">Plantactinospora mayteni</name>
    <dbReference type="NCBI Taxonomy" id="566021"/>
    <lineage>
        <taxon>Bacteria</taxon>
        <taxon>Bacillati</taxon>
        <taxon>Actinomycetota</taxon>
        <taxon>Actinomycetes</taxon>
        <taxon>Micromonosporales</taxon>
        <taxon>Micromonosporaceae</taxon>
        <taxon>Plantactinospora</taxon>
    </lineage>
</organism>
<evidence type="ECO:0000313" key="4">
    <source>
        <dbReference type="Proteomes" id="UP000621500"/>
    </source>
</evidence>
<dbReference type="Proteomes" id="UP000621500">
    <property type="component" value="Unassembled WGS sequence"/>
</dbReference>
<evidence type="ECO:0000256" key="1">
    <source>
        <dbReference type="SAM" id="MobiDB-lite"/>
    </source>
</evidence>
<keyword evidence="2" id="KW-1133">Transmembrane helix</keyword>
<keyword evidence="2" id="KW-0472">Membrane</keyword>
<feature type="transmembrane region" description="Helical" evidence="2">
    <location>
        <begin position="88"/>
        <end position="108"/>
    </location>
</feature>
<accession>A0ABQ4EPB4</accession>
<name>A0ABQ4EPB4_9ACTN</name>
<feature type="region of interest" description="Disordered" evidence="1">
    <location>
        <begin position="1"/>
        <end position="74"/>
    </location>
</feature>
<evidence type="ECO:0000313" key="3">
    <source>
        <dbReference type="EMBL" id="GIG96491.1"/>
    </source>
</evidence>
<proteinExistence type="predicted"/>
<evidence type="ECO:0008006" key="5">
    <source>
        <dbReference type="Google" id="ProtNLM"/>
    </source>
</evidence>
<sequence>MTTQSGNSADDAFWRRPTGPPADTPESTAGSPAPPPVRPEVHYPGPPPNTTPPPGWRPPLHVQPAPPRPLPAQDHAALDAEEGSARTLTYGIGLVGGAVVLVLMCLLCSRALF</sequence>
<gene>
    <name evidence="3" type="ORF">Pma05_30640</name>
</gene>
<feature type="compositionally biased region" description="Pro residues" evidence="1">
    <location>
        <begin position="32"/>
        <end position="57"/>
    </location>
</feature>
<keyword evidence="2" id="KW-0812">Transmembrane</keyword>
<keyword evidence="4" id="KW-1185">Reference proteome</keyword>
<dbReference type="EMBL" id="BONX01000018">
    <property type="protein sequence ID" value="GIG96491.1"/>
    <property type="molecule type" value="Genomic_DNA"/>
</dbReference>
<evidence type="ECO:0000256" key="2">
    <source>
        <dbReference type="SAM" id="Phobius"/>
    </source>
</evidence>
<reference evidence="3 4" key="1">
    <citation type="submission" date="2021-01" db="EMBL/GenBank/DDBJ databases">
        <title>Whole genome shotgun sequence of Plantactinospora mayteni NBRC 109088.</title>
        <authorList>
            <person name="Komaki H."/>
            <person name="Tamura T."/>
        </authorList>
    </citation>
    <scope>NUCLEOTIDE SEQUENCE [LARGE SCALE GENOMIC DNA]</scope>
    <source>
        <strain evidence="3 4">NBRC 109088</strain>
    </source>
</reference>
<protein>
    <recommendedName>
        <fullName evidence="5">Translation initiation factor 2</fullName>
    </recommendedName>
</protein>
<dbReference type="RefSeq" id="WP_203858011.1">
    <property type="nucleotide sequence ID" value="NZ_BAAAZQ010000004.1"/>
</dbReference>
<comment type="caution">
    <text evidence="3">The sequence shown here is derived from an EMBL/GenBank/DDBJ whole genome shotgun (WGS) entry which is preliminary data.</text>
</comment>